<evidence type="ECO:0000259" key="2">
    <source>
        <dbReference type="PROSITE" id="PS50404"/>
    </source>
</evidence>
<dbReference type="OrthoDB" id="414243at2759"/>
<keyword evidence="4" id="KW-1185">Reference proteome</keyword>
<sequence length="195" mass="22320">MKKCPDAVAIQLMFAHLQLPHKEVTIKKDQWPIIREEILTKRVPALRIERPDGGLTWLNESKGIVRCIGAAYDLLGKDEMEKYYIVETSEPLFAFYRNKNYVDDLKELRNKLFEDLTPILRAKGDQNDCLMAMLSAAQRSVELWSAAIAIRLGVTLYLHLPAAPNRRPKLTINFGFLTIHLLASYLNVLIVCKLI</sequence>
<organism evidence="3 4">
    <name type="scientific">Dibothriocephalus latus</name>
    <name type="common">Fish tapeworm</name>
    <name type="synonym">Diphyllobothrium latum</name>
    <dbReference type="NCBI Taxonomy" id="60516"/>
    <lineage>
        <taxon>Eukaryota</taxon>
        <taxon>Metazoa</taxon>
        <taxon>Spiralia</taxon>
        <taxon>Lophotrochozoa</taxon>
        <taxon>Platyhelminthes</taxon>
        <taxon>Cestoda</taxon>
        <taxon>Eucestoda</taxon>
        <taxon>Diphyllobothriidea</taxon>
        <taxon>Diphyllobothriidae</taxon>
        <taxon>Dibothriocephalus</taxon>
    </lineage>
</organism>
<feature type="transmembrane region" description="Helical" evidence="1">
    <location>
        <begin position="172"/>
        <end position="192"/>
    </location>
</feature>
<protein>
    <recommendedName>
        <fullName evidence="2">GST N-terminal domain-containing protein</fullName>
    </recommendedName>
</protein>
<reference evidence="3 4" key="1">
    <citation type="submission" date="2018-11" db="EMBL/GenBank/DDBJ databases">
        <authorList>
            <consortium name="Pathogen Informatics"/>
        </authorList>
    </citation>
    <scope>NUCLEOTIDE SEQUENCE [LARGE SCALE GENOMIC DNA]</scope>
</reference>
<gene>
    <name evidence="3" type="ORF">DILT_LOCUS3560</name>
</gene>
<evidence type="ECO:0000313" key="3">
    <source>
        <dbReference type="EMBL" id="VDK84170.1"/>
    </source>
</evidence>
<dbReference type="InterPro" id="IPR036249">
    <property type="entry name" value="Thioredoxin-like_sf"/>
</dbReference>
<keyword evidence="1" id="KW-0812">Transmembrane</keyword>
<dbReference type="AlphaFoldDB" id="A0A3P6TZE0"/>
<feature type="transmembrane region" description="Helical" evidence="1">
    <location>
        <begin position="141"/>
        <end position="160"/>
    </location>
</feature>
<dbReference type="InterPro" id="IPR004045">
    <property type="entry name" value="Glutathione_S-Trfase_N"/>
</dbReference>
<accession>A0A3P6TZE0</accession>
<dbReference type="Gene3D" id="3.40.30.10">
    <property type="entry name" value="Glutaredoxin"/>
    <property type="match status" value="1"/>
</dbReference>
<name>A0A3P6TZE0_DIBLA</name>
<dbReference type="PROSITE" id="PS50404">
    <property type="entry name" value="GST_NTER"/>
    <property type="match status" value="1"/>
</dbReference>
<keyword evidence="1" id="KW-0472">Membrane</keyword>
<evidence type="ECO:0000256" key="1">
    <source>
        <dbReference type="SAM" id="Phobius"/>
    </source>
</evidence>
<dbReference type="EMBL" id="UYRU01043860">
    <property type="protein sequence ID" value="VDK84170.1"/>
    <property type="molecule type" value="Genomic_DNA"/>
</dbReference>
<dbReference type="Proteomes" id="UP000281553">
    <property type="component" value="Unassembled WGS sequence"/>
</dbReference>
<dbReference type="Gene3D" id="1.20.1050.10">
    <property type="match status" value="1"/>
</dbReference>
<feature type="domain" description="GST N-terminal" evidence="2">
    <location>
        <begin position="1"/>
        <end position="76"/>
    </location>
</feature>
<evidence type="ECO:0000313" key="4">
    <source>
        <dbReference type="Proteomes" id="UP000281553"/>
    </source>
</evidence>
<keyword evidence="1" id="KW-1133">Transmembrane helix</keyword>
<dbReference type="SUPFAM" id="SSF52833">
    <property type="entry name" value="Thioredoxin-like"/>
    <property type="match status" value="1"/>
</dbReference>
<proteinExistence type="predicted"/>